<feature type="region of interest" description="Disordered" evidence="2">
    <location>
        <begin position="170"/>
        <end position="224"/>
    </location>
</feature>
<feature type="compositionally biased region" description="Acidic residues" evidence="2">
    <location>
        <begin position="387"/>
        <end position="422"/>
    </location>
</feature>
<proteinExistence type="predicted"/>
<feature type="compositionally biased region" description="Low complexity" evidence="2">
    <location>
        <begin position="185"/>
        <end position="205"/>
    </location>
</feature>
<keyword evidence="1" id="KW-0863">Zinc-finger</keyword>
<dbReference type="GO" id="GO:0008270">
    <property type="term" value="F:zinc ion binding"/>
    <property type="evidence" value="ECO:0007669"/>
    <property type="project" value="UniProtKB-KW"/>
</dbReference>
<sequence length="422" mass="45342">MIAKRAFSRAQTPPPSSYPVTLSSSQLCFVCYLAPLLTLRPVKDETLPNFFCTLLLTTKTVRSNRSLLSNQCCFLTEVSSTRELERRGGRGLLISCPRADSRWFTAFILGSQSSQSTQLHLPQNLNTYTLIRKPSFISTTSRIYSAYIPDNVPSAIPIAAHYVAQPSGLGSYPSPPSSLPTTDAQSPSTSTLSKSLLTRRQSSTTNVSSPAVSIPGGVTKTRRKSSVAHSLKSTLVRSSSYAPTTEDSAIDDSEVVGSPANGGKEIVRCERCGKGYKHISCLNKHKWEHTPQWQTTSKLLISKHQQVQLLEAASVLVSMGASPSSSPAAVPAHLGPATASYPFPPGGSPYAASPLSTLPAARRASFTRGPGSFVRESSYAGHGGVVIEEEEESEDESESDDEDVERGESEESEEGMFGGMEE</sequence>
<gene>
    <name evidence="4" type="ORF">G7K_2567-t1</name>
</gene>
<name>A0A0E9NEY2_SAICN</name>
<feature type="region of interest" description="Disordered" evidence="2">
    <location>
        <begin position="369"/>
        <end position="422"/>
    </location>
</feature>
<accession>A0A0E9NEY2</accession>
<evidence type="ECO:0000256" key="1">
    <source>
        <dbReference type="PROSITE-ProRule" id="PRU00042"/>
    </source>
</evidence>
<dbReference type="PROSITE" id="PS00028">
    <property type="entry name" value="ZINC_FINGER_C2H2_1"/>
    <property type="match status" value="1"/>
</dbReference>
<keyword evidence="1" id="KW-0862">Zinc</keyword>
<dbReference type="Proteomes" id="UP000033140">
    <property type="component" value="Unassembled WGS sequence"/>
</dbReference>
<dbReference type="AlphaFoldDB" id="A0A0E9NEY2"/>
<dbReference type="EMBL" id="BACD03000014">
    <property type="protein sequence ID" value="GAO48394.1"/>
    <property type="molecule type" value="Genomic_DNA"/>
</dbReference>
<evidence type="ECO:0000313" key="5">
    <source>
        <dbReference type="Proteomes" id="UP000033140"/>
    </source>
</evidence>
<reference evidence="4 5" key="1">
    <citation type="journal article" date="2011" name="J. Gen. Appl. Microbiol.">
        <title>Draft genome sequencing of the enigmatic yeast Saitoella complicata.</title>
        <authorList>
            <person name="Nishida H."/>
            <person name="Hamamoto M."/>
            <person name="Sugiyama J."/>
        </authorList>
    </citation>
    <scope>NUCLEOTIDE SEQUENCE [LARGE SCALE GENOMIC DNA]</scope>
    <source>
        <strain evidence="4 5">NRRL Y-17804</strain>
    </source>
</reference>
<dbReference type="InterPro" id="IPR013087">
    <property type="entry name" value="Znf_C2H2_type"/>
</dbReference>
<evidence type="ECO:0000256" key="2">
    <source>
        <dbReference type="SAM" id="MobiDB-lite"/>
    </source>
</evidence>
<comment type="caution">
    <text evidence="4">The sequence shown here is derived from an EMBL/GenBank/DDBJ whole genome shotgun (WGS) entry which is preliminary data.</text>
</comment>
<reference evidence="4 5" key="2">
    <citation type="journal article" date="2014" name="J. Gen. Appl. Microbiol.">
        <title>The early diverging ascomycetous budding yeast Saitoella complicata has three histone deacetylases belonging to the Clr6, Hos2, and Rpd3 lineages.</title>
        <authorList>
            <person name="Nishida H."/>
            <person name="Matsumoto T."/>
            <person name="Kondo S."/>
            <person name="Hamamoto M."/>
            <person name="Yoshikawa H."/>
        </authorList>
    </citation>
    <scope>NUCLEOTIDE SEQUENCE [LARGE SCALE GENOMIC DNA]</scope>
    <source>
        <strain evidence="4 5">NRRL Y-17804</strain>
    </source>
</reference>
<organism evidence="4 5">
    <name type="scientific">Saitoella complicata (strain BCRC 22490 / CBS 7301 / JCM 7358 / NBRC 10748 / NRRL Y-17804)</name>
    <dbReference type="NCBI Taxonomy" id="698492"/>
    <lineage>
        <taxon>Eukaryota</taxon>
        <taxon>Fungi</taxon>
        <taxon>Dikarya</taxon>
        <taxon>Ascomycota</taxon>
        <taxon>Taphrinomycotina</taxon>
        <taxon>Taphrinomycotina incertae sedis</taxon>
        <taxon>Saitoella</taxon>
    </lineage>
</organism>
<reference evidence="4 5" key="3">
    <citation type="journal article" date="2015" name="Genome Announc.">
        <title>Draft Genome Sequence of the Archiascomycetous Yeast Saitoella complicata.</title>
        <authorList>
            <person name="Yamauchi K."/>
            <person name="Kondo S."/>
            <person name="Hamamoto M."/>
            <person name="Takahashi Y."/>
            <person name="Ogura Y."/>
            <person name="Hayashi T."/>
            <person name="Nishida H."/>
        </authorList>
    </citation>
    <scope>NUCLEOTIDE SEQUENCE [LARGE SCALE GENOMIC DNA]</scope>
    <source>
        <strain evidence="4 5">NRRL Y-17804</strain>
    </source>
</reference>
<feature type="domain" description="C2H2-type" evidence="3">
    <location>
        <begin position="267"/>
        <end position="294"/>
    </location>
</feature>
<evidence type="ECO:0000259" key="3">
    <source>
        <dbReference type="PROSITE" id="PS50157"/>
    </source>
</evidence>
<dbReference type="STRING" id="698492.A0A0E9NEY2"/>
<keyword evidence="1" id="KW-0479">Metal-binding</keyword>
<protein>
    <recommendedName>
        <fullName evidence="3">C2H2-type domain-containing protein</fullName>
    </recommendedName>
</protein>
<evidence type="ECO:0000313" key="4">
    <source>
        <dbReference type="EMBL" id="GAO48394.1"/>
    </source>
</evidence>
<dbReference type="PROSITE" id="PS50157">
    <property type="entry name" value="ZINC_FINGER_C2H2_2"/>
    <property type="match status" value="1"/>
</dbReference>
<keyword evidence="5" id="KW-1185">Reference proteome</keyword>